<keyword evidence="3" id="KW-1185">Reference proteome</keyword>
<feature type="compositionally biased region" description="Polar residues" evidence="1">
    <location>
        <begin position="63"/>
        <end position="73"/>
    </location>
</feature>
<name>A0ABV0NLB4_9TELE</name>
<sequence length="148" mass="16209">LRIAKMNKEMREMDGAFGQSGPNSEGEECGGVASGARGGRAHARKRIQAKMNQISDWALGGPPNTQKQKRLSSQTHPFSLASFHMLSSAGADFRDVGYERSEQGMLCAITSAQNNRVQVETLEQLYESSMRCYYVPQSGAITLPRVPN</sequence>
<evidence type="ECO:0000256" key="1">
    <source>
        <dbReference type="SAM" id="MobiDB-lite"/>
    </source>
</evidence>
<feature type="non-terminal residue" evidence="2">
    <location>
        <position position="1"/>
    </location>
</feature>
<organism evidence="2 3">
    <name type="scientific">Goodea atripinnis</name>
    <dbReference type="NCBI Taxonomy" id="208336"/>
    <lineage>
        <taxon>Eukaryota</taxon>
        <taxon>Metazoa</taxon>
        <taxon>Chordata</taxon>
        <taxon>Craniata</taxon>
        <taxon>Vertebrata</taxon>
        <taxon>Euteleostomi</taxon>
        <taxon>Actinopterygii</taxon>
        <taxon>Neopterygii</taxon>
        <taxon>Teleostei</taxon>
        <taxon>Neoteleostei</taxon>
        <taxon>Acanthomorphata</taxon>
        <taxon>Ovalentaria</taxon>
        <taxon>Atherinomorphae</taxon>
        <taxon>Cyprinodontiformes</taxon>
        <taxon>Goodeidae</taxon>
        <taxon>Goodea</taxon>
    </lineage>
</organism>
<feature type="region of interest" description="Disordered" evidence="1">
    <location>
        <begin position="1"/>
        <end position="73"/>
    </location>
</feature>
<accession>A0ABV0NLB4</accession>
<feature type="compositionally biased region" description="Basic residues" evidence="1">
    <location>
        <begin position="39"/>
        <end position="48"/>
    </location>
</feature>
<gene>
    <name evidence="2" type="ORF">GOODEAATRI_018600</name>
</gene>
<feature type="compositionally biased region" description="Basic and acidic residues" evidence="1">
    <location>
        <begin position="1"/>
        <end position="14"/>
    </location>
</feature>
<reference evidence="2 3" key="1">
    <citation type="submission" date="2021-06" db="EMBL/GenBank/DDBJ databases">
        <authorList>
            <person name="Palmer J.M."/>
        </authorList>
    </citation>
    <scope>NUCLEOTIDE SEQUENCE [LARGE SCALE GENOMIC DNA]</scope>
    <source>
        <strain evidence="2 3">GA_2019</strain>
        <tissue evidence="2">Muscle</tissue>
    </source>
</reference>
<proteinExistence type="predicted"/>
<dbReference type="EMBL" id="JAHRIO010041572">
    <property type="protein sequence ID" value="MEQ2172192.1"/>
    <property type="molecule type" value="Genomic_DNA"/>
</dbReference>
<dbReference type="Proteomes" id="UP001476798">
    <property type="component" value="Unassembled WGS sequence"/>
</dbReference>
<comment type="caution">
    <text evidence="2">The sequence shown here is derived from an EMBL/GenBank/DDBJ whole genome shotgun (WGS) entry which is preliminary data.</text>
</comment>
<protein>
    <submittedName>
        <fullName evidence="2">Uncharacterized protein</fullName>
    </submittedName>
</protein>
<evidence type="ECO:0000313" key="2">
    <source>
        <dbReference type="EMBL" id="MEQ2172192.1"/>
    </source>
</evidence>
<evidence type="ECO:0000313" key="3">
    <source>
        <dbReference type="Proteomes" id="UP001476798"/>
    </source>
</evidence>